<evidence type="ECO:0000313" key="7">
    <source>
        <dbReference type="Proteomes" id="UP001387110"/>
    </source>
</evidence>
<dbReference type="Pfam" id="PF04657">
    <property type="entry name" value="DMT_YdcZ"/>
    <property type="match status" value="1"/>
</dbReference>
<dbReference type="OrthoDB" id="7864805at2"/>
<dbReference type="PANTHER" id="PTHR34821">
    <property type="entry name" value="INNER MEMBRANE PROTEIN YDCZ"/>
    <property type="match status" value="1"/>
</dbReference>
<feature type="transmembrane region" description="Helical" evidence="1">
    <location>
        <begin position="36"/>
        <end position="55"/>
    </location>
</feature>
<reference evidence="2 5" key="1">
    <citation type="journal article" date="2015" name="Int. J. Syst. Evol. Microbiol.">
        <title>Exiguobacterium enclense sp. nov., isolated from sediment.</title>
        <authorList>
            <person name="Dastager S.G."/>
            <person name="Mawlankar R."/>
            <person name="Sonalkar V.V."/>
            <person name="Thorat M.N."/>
            <person name="Mual P."/>
            <person name="Verma A."/>
            <person name="Krishnamurthi S."/>
            <person name="Tang S.K."/>
            <person name="Li W.J."/>
        </authorList>
    </citation>
    <scope>NUCLEOTIDE SEQUENCE [LARGE SCALE GENOMIC DNA]</scope>
    <source>
        <strain evidence="2 5">NIO-1109</strain>
    </source>
</reference>
<dbReference type="Proteomes" id="UP000072605">
    <property type="component" value="Unassembled WGS sequence"/>
</dbReference>
<accession>A0A0V8GHV3</accession>
<dbReference type="RefSeq" id="WP_023469565.1">
    <property type="nucleotide sequence ID" value="NZ_FMYN01000001.1"/>
</dbReference>
<dbReference type="EMBL" id="LDQV01000008">
    <property type="protein sequence ID" value="KTR28177.1"/>
    <property type="molecule type" value="Genomic_DNA"/>
</dbReference>
<evidence type="ECO:0000313" key="3">
    <source>
        <dbReference type="EMBL" id="KTR28177.1"/>
    </source>
</evidence>
<evidence type="ECO:0000313" key="6">
    <source>
        <dbReference type="Proteomes" id="UP000072605"/>
    </source>
</evidence>
<dbReference type="EMBL" id="LNQL01000001">
    <property type="protein sequence ID" value="KSU49836.1"/>
    <property type="molecule type" value="Genomic_DNA"/>
</dbReference>
<evidence type="ECO:0000313" key="5">
    <source>
        <dbReference type="Proteomes" id="UP000053797"/>
    </source>
</evidence>
<feature type="transmembrane region" description="Helical" evidence="1">
    <location>
        <begin position="93"/>
        <end position="113"/>
    </location>
</feature>
<keyword evidence="1" id="KW-0812">Transmembrane</keyword>
<evidence type="ECO:0000313" key="2">
    <source>
        <dbReference type="EMBL" id="KSU49836.1"/>
    </source>
</evidence>
<proteinExistence type="predicted"/>
<evidence type="ECO:0000256" key="1">
    <source>
        <dbReference type="SAM" id="Phobius"/>
    </source>
</evidence>
<feature type="transmembrane region" description="Helical" evidence="1">
    <location>
        <begin position="67"/>
        <end position="87"/>
    </location>
</feature>
<dbReference type="Proteomes" id="UP001387110">
    <property type="component" value="Unassembled WGS sequence"/>
</dbReference>
<keyword evidence="1" id="KW-0472">Membrane</keyword>
<dbReference type="InterPro" id="IPR006750">
    <property type="entry name" value="YdcZ"/>
</dbReference>
<reference evidence="3 6" key="2">
    <citation type="journal article" date="2016" name="Front. Microbiol.">
        <title>Genomic Resource of Rice Seed Associated Bacteria.</title>
        <authorList>
            <person name="Midha S."/>
            <person name="Bansal K."/>
            <person name="Sharma S."/>
            <person name="Kumar N."/>
            <person name="Patil P.P."/>
            <person name="Chaudhry V."/>
            <person name="Patil P.B."/>
        </authorList>
    </citation>
    <scope>NUCLEOTIDE SEQUENCE [LARGE SCALE GENOMIC DNA]</scope>
    <source>
        <strain evidence="3 6">RSA11</strain>
    </source>
</reference>
<dbReference type="Proteomes" id="UP000053797">
    <property type="component" value="Unassembled WGS sequence"/>
</dbReference>
<dbReference type="AlphaFoldDB" id="A0A0V8GHV3"/>
<comment type="caution">
    <text evidence="2">The sequence shown here is derived from an EMBL/GenBank/DDBJ whole genome shotgun (WGS) entry which is preliminary data.</text>
</comment>
<dbReference type="EMBL" id="JBAWKY010000001">
    <property type="protein sequence ID" value="MEI4462185.1"/>
    <property type="molecule type" value="Genomic_DNA"/>
</dbReference>
<dbReference type="GeneID" id="90838498"/>
<reference evidence="4 7" key="3">
    <citation type="submission" date="2023-12" db="EMBL/GenBank/DDBJ databases">
        <authorList>
            <person name="Easwaran N."/>
            <person name="Lazarus H.P.S."/>
        </authorList>
    </citation>
    <scope>NUCLEOTIDE SEQUENCE [LARGE SCALE GENOMIC DNA]</scope>
    <source>
        <strain evidence="4 7">VIT-2023</strain>
    </source>
</reference>
<keyword evidence="7" id="KW-1185">Reference proteome</keyword>
<dbReference type="GO" id="GO:0005886">
    <property type="term" value="C:plasma membrane"/>
    <property type="evidence" value="ECO:0007669"/>
    <property type="project" value="TreeGrafter"/>
</dbReference>
<organism evidence="2 5">
    <name type="scientific">Exiguobacterium indicum</name>
    <dbReference type="NCBI Taxonomy" id="296995"/>
    <lineage>
        <taxon>Bacteria</taxon>
        <taxon>Bacillati</taxon>
        <taxon>Bacillota</taxon>
        <taxon>Bacilli</taxon>
        <taxon>Bacillales</taxon>
        <taxon>Bacillales Family XII. Incertae Sedis</taxon>
        <taxon>Exiguobacterium</taxon>
    </lineage>
</organism>
<gene>
    <name evidence="2" type="ORF">AS033_00270</name>
    <name evidence="3" type="ORF">RSA11_01810</name>
    <name evidence="4" type="ORF">SZL87_07025</name>
</gene>
<evidence type="ECO:0000313" key="4">
    <source>
        <dbReference type="EMBL" id="MEI4462185.1"/>
    </source>
</evidence>
<dbReference type="PANTHER" id="PTHR34821:SF2">
    <property type="entry name" value="INNER MEMBRANE PROTEIN YDCZ"/>
    <property type="match status" value="1"/>
</dbReference>
<keyword evidence="1" id="KW-1133">Transmembrane helix</keyword>
<name>A0A0V8GHV3_9BACL</name>
<sequence>MKIVYYVLALLAGIALSVEGAIYGELGNFVGKLESSFYNFFAGTIIIGLIVLFFGKGSLGYTFRAPKWTLLGGLLGSIYLTILIISIPLVGVGLAMISVIIGQMIASMVIEHYGWLGSPKRPINRDKLTASALMLVALFLIF</sequence>
<protein>
    <submittedName>
        <fullName evidence="4">DMT family transporter</fullName>
    </submittedName>
    <submittedName>
        <fullName evidence="3">Membrane protein</fullName>
    </submittedName>
</protein>